<dbReference type="PANTHER" id="PTHR11471:SF24">
    <property type="entry name" value="TUMOR NECROSIS FACTOR LIGAND SUPERFAMILY MEMBER 15"/>
    <property type="match status" value="1"/>
</dbReference>
<proteinExistence type="predicted"/>
<dbReference type="CDD" id="cd00184">
    <property type="entry name" value="TNF"/>
    <property type="match status" value="1"/>
</dbReference>
<name>A0AAV6PG95_SOLSE</name>
<dbReference type="GO" id="GO:0005164">
    <property type="term" value="F:tumor necrosis factor receptor binding"/>
    <property type="evidence" value="ECO:0007669"/>
    <property type="project" value="InterPro"/>
</dbReference>
<evidence type="ECO:0000313" key="4">
    <source>
        <dbReference type="Proteomes" id="UP000693946"/>
    </source>
</evidence>
<evidence type="ECO:0000313" key="3">
    <source>
        <dbReference type="EMBL" id="KAG7461455.1"/>
    </source>
</evidence>
<evidence type="ECO:0000259" key="2">
    <source>
        <dbReference type="PROSITE" id="PS50049"/>
    </source>
</evidence>
<feature type="transmembrane region" description="Helical" evidence="1">
    <location>
        <begin position="21"/>
        <end position="47"/>
    </location>
</feature>
<gene>
    <name evidence="3" type="ORF">JOB18_026309</name>
</gene>
<dbReference type="GO" id="GO:0016020">
    <property type="term" value="C:membrane"/>
    <property type="evidence" value="ECO:0007669"/>
    <property type="project" value="InterPro"/>
</dbReference>
<dbReference type="SMART" id="SM00207">
    <property type="entry name" value="TNF"/>
    <property type="match status" value="1"/>
</dbReference>
<keyword evidence="1" id="KW-0812">Transmembrane</keyword>
<feature type="domain" description="THD" evidence="2">
    <location>
        <begin position="79"/>
        <end position="219"/>
    </location>
</feature>
<dbReference type="InterPro" id="IPR006052">
    <property type="entry name" value="TNF_dom"/>
</dbReference>
<protein>
    <submittedName>
        <fullName evidence="3">Lymphotoxin-alpha-like</fullName>
    </submittedName>
</protein>
<keyword evidence="1" id="KW-1133">Transmembrane helix</keyword>
<organism evidence="3 4">
    <name type="scientific">Solea senegalensis</name>
    <name type="common">Senegalese sole</name>
    <dbReference type="NCBI Taxonomy" id="28829"/>
    <lineage>
        <taxon>Eukaryota</taxon>
        <taxon>Metazoa</taxon>
        <taxon>Chordata</taxon>
        <taxon>Craniata</taxon>
        <taxon>Vertebrata</taxon>
        <taxon>Euteleostomi</taxon>
        <taxon>Actinopterygii</taxon>
        <taxon>Neopterygii</taxon>
        <taxon>Teleostei</taxon>
        <taxon>Neoteleostei</taxon>
        <taxon>Acanthomorphata</taxon>
        <taxon>Carangaria</taxon>
        <taxon>Pleuronectiformes</taxon>
        <taxon>Pleuronectoidei</taxon>
        <taxon>Soleidae</taxon>
        <taxon>Solea</taxon>
    </lineage>
</organism>
<comment type="caution">
    <text evidence="3">The sequence shown here is derived from an EMBL/GenBank/DDBJ whole genome shotgun (WGS) entry which is preliminary data.</text>
</comment>
<keyword evidence="4" id="KW-1185">Reference proteome</keyword>
<dbReference type="Pfam" id="PF00229">
    <property type="entry name" value="TNF"/>
    <property type="match status" value="1"/>
</dbReference>
<evidence type="ECO:0000256" key="1">
    <source>
        <dbReference type="SAM" id="Phobius"/>
    </source>
</evidence>
<sequence>MERRHSVTALARTQSFLHRTACFLTVLALLLLLIFAAVTFQLLIIVMERGDRHQGEKDTVRLSPGSSSKQQQIPDVMKPCAIIRAPCCNNTNGKYLLWEHEQGMARCLGGFHYSDGDLVVPRKGMYRVFLQITFASKTKCSGELPLKIIVFALMESYNEDIHLLSSVDTVNCNMTQWKKSLHTTGIVYLEAKSRLRVKSSYPELIISDENFVFFGAELVTELPDSEI</sequence>
<dbReference type="PANTHER" id="PTHR11471">
    <property type="entry name" value="TUMOR NECROSIS FACTOR FAMILY MEMBER"/>
    <property type="match status" value="1"/>
</dbReference>
<accession>A0AAV6PG95</accession>
<dbReference type="AlphaFoldDB" id="A0AAV6PG95"/>
<keyword evidence="1" id="KW-0472">Membrane</keyword>
<dbReference type="EMBL" id="JAGKHQ010001062">
    <property type="protein sequence ID" value="KAG7461455.1"/>
    <property type="molecule type" value="Genomic_DNA"/>
</dbReference>
<dbReference type="Proteomes" id="UP000693946">
    <property type="component" value="Unassembled WGS sequence"/>
</dbReference>
<dbReference type="GO" id="GO:0006955">
    <property type="term" value="P:immune response"/>
    <property type="evidence" value="ECO:0007669"/>
    <property type="project" value="InterPro"/>
</dbReference>
<reference evidence="3 4" key="1">
    <citation type="journal article" date="2021" name="Sci. Rep.">
        <title>Chromosome anchoring in Senegalese sole (Solea senegalensis) reveals sex-associated markers and genome rearrangements in flatfish.</title>
        <authorList>
            <person name="Guerrero-Cozar I."/>
            <person name="Gomez-Garrido J."/>
            <person name="Berbel C."/>
            <person name="Martinez-Blanch J.F."/>
            <person name="Alioto T."/>
            <person name="Claros M.G."/>
            <person name="Gagnaire P.A."/>
            <person name="Manchado M."/>
        </authorList>
    </citation>
    <scope>NUCLEOTIDE SEQUENCE [LARGE SCALE GENOMIC DNA]</scope>
    <source>
        <strain evidence="3">Sse05_10M</strain>
    </source>
</reference>
<dbReference type="PROSITE" id="PS50049">
    <property type="entry name" value="THD_2"/>
    <property type="match status" value="1"/>
</dbReference>